<organism evidence="6 7">
    <name type="scientific">Sphingobacterium olei</name>
    <dbReference type="NCBI Taxonomy" id="2571155"/>
    <lineage>
        <taxon>Bacteria</taxon>
        <taxon>Pseudomonadati</taxon>
        <taxon>Bacteroidota</taxon>
        <taxon>Sphingobacteriia</taxon>
        <taxon>Sphingobacteriales</taxon>
        <taxon>Sphingobacteriaceae</taxon>
        <taxon>Sphingobacterium</taxon>
    </lineage>
</organism>
<feature type="domain" description="Enoyl reductase (ER)" evidence="5">
    <location>
        <begin position="14"/>
        <end position="337"/>
    </location>
</feature>
<dbReference type="InterPro" id="IPR002328">
    <property type="entry name" value="ADH_Zn_CS"/>
</dbReference>
<comment type="caution">
    <text evidence="6">The sequence shown here is derived from an EMBL/GenBank/DDBJ whole genome shotgun (WGS) entry which is preliminary data.</text>
</comment>
<keyword evidence="7" id="KW-1185">Reference proteome</keyword>
<dbReference type="EMBL" id="SUME01000007">
    <property type="protein sequence ID" value="TJZ53700.1"/>
    <property type="molecule type" value="Genomic_DNA"/>
</dbReference>
<evidence type="ECO:0000256" key="4">
    <source>
        <dbReference type="RuleBase" id="RU361277"/>
    </source>
</evidence>
<name>A0A4U0NHW2_9SPHI</name>
<proteinExistence type="inferred from homology"/>
<evidence type="ECO:0000256" key="3">
    <source>
        <dbReference type="ARBA" id="ARBA00023002"/>
    </source>
</evidence>
<dbReference type="InterPro" id="IPR011032">
    <property type="entry name" value="GroES-like_sf"/>
</dbReference>
<reference evidence="6 7" key="1">
    <citation type="submission" date="2019-04" db="EMBL/GenBank/DDBJ databases">
        <title>Sphingobacterium olei sp. nov., isolated from oil-contaminated soil.</title>
        <authorList>
            <person name="Liu B."/>
        </authorList>
    </citation>
    <scope>NUCLEOTIDE SEQUENCE [LARGE SCALE GENOMIC DNA]</scope>
    <source>
        <strain evidence="6 7">HAL-9</strain>
    </source>
</reference>
<comment type="similarity">
    <text evidence="4">Belongs to the zinc-containing alcohol dehydrogenase family.</text>
</comment>
<dbReference type="GO" id="GO:0008270">
    <property type="term" value="F:zinc ion binding"/>
    <property type="evidence" value="ECO:0007669"/>
    <property type="project" value="InterPro"/>
</dbReference>
<dbReference type="PANTHER" id="PTHR43401:SF2">
    <property type="entry name" value="L-THREONINE 3-DEHYDROGENASE"/>
    <property type="match status" value="1"/>
</dbReference>
<dbReference type="InterPro" id="IPR020843">
    <property type="entry name" value="ER"/>
</dbReference>
<dbReference type="SMART" id="SM00829">
    <property type="entry name" value="PKS_ER"/>
    <property type="match status" value="1"/>
</dbReference>
<dbReference type="Gene3D" id="3.40.50.720">
    <property type="entry name" value="NAD(P)-binding Rossmann-like Domain"/>
    <property type="match status" value="1"/>
</dbReference>
<evidence type="ECO:0000256" key="2">
    <source>
        <dbReference type="ARBA" id="ARBA00022833"/>
    </source>
</evidence>
<evidence type="ECO:0000256" key="1">
    <source>
        <dbReference type="ARBA" id="ARBA00022723"/>
    </source>
</evidence>
<keyword evidence="1 4" id="KW-0479">Metal-binding</keyword>
<dbReference type="InterPro" id="IPR013154">
    <property type="entry name" value="ADH-like_N"/>
</dbReference>
<dbReference type="PROSITE" id="PS00059">
    <property type="entry name" value="ADH_ZINC"/>
    <property type="match status" value="1"/>
</dbReference>
<evidence type="ECO:0000259" key="5">
    <source>
        <dbReference type="SMART" id="SM00829"/>
    </source>
</evidence>
<dbReference type="Gene3D" id="3.90.180.10">
    <property type="entry name" value="Medium-chain alcohol dehydrogenases, catalytic domain"/>
    <property type="match status" value="2"/>
</dbReference>
<dbReference type="RefSeq" id="WP_136902491.1">
    <property type="nucleotide sequence ID" value="NZ_SUME01000007.1"/>
</dbReference>
<protein>
    <recommendedName>
        <fullName evidence="5">Enoyl reductase (ER) domain-containing protein</fullName>
    </recommendedName>
</protein>
<dbReference type="OrthoDB" id="9787435at2"/>
<dbReference type="InterPro" id="IPR036291">
    <property type="entry name" value="NAD(P)-bd_dom_sf"/>
</dbReference>
<keyword evidence="3" id="KW-0560">Oxidoreductase</keyword>
<dbReference type="InterPro" id="IPR050129">
    <property type="entry name" value="Zn_alcohol_dh"/>
</dbReference>
<dbReference type="Proteomes" id="UP000306808">
    <property type="component" value="Unassembled WGS sequence"/>
</dbReference>
<dbReference type="InterPro" id="IPR013149">
    <property type="entry name" value="ADH-like_C"/>
</dbReference>
<keyword evidence="2 4" id="KW-0862">Zinc</keyword>
<dbReference type="SUPFAM" id="SSF51735">
    <property type="entry name" value="NAD(P)-binding Rossmann-fold domains"/>
    <property type="match status" value="1"/>
</dbReference>
<sequence>MSNQEKNPSGVFHGVHDIRVDNLPFPEVTADAVLIKVAMAGICGSDIHFYHQPMVPEGSVLGHEFCGTIVEVGTNVTEFSIGTRVVVNPTIQGTGLGSNPGGFADYVLINNAKLGIDVFPIPETISDEQGAMMEPLSVGLSAVNLAQVKTSDNVVIFGAGTIGLTVLASLGALDVKNVVISDISDARLEIARTLGAKYTFNPIKDGDISVFLKETFGKTSNLFYQKEIPNVQVVFDCAGVPAIFAQGIEILAPKGQYIVLAIYSKKAEIDPLSLVNCMLSIKGILAFSSAEMQQAIELVAAGKIDLTPIVSHRFALSKLPEAFEVQADSKLSVKVLVRPGS</sequence>
<comment type="cofactor">
    <cofactor evidence="4">
        <name>Zn(2+)</name>
        <dbReference type="ChEBI" id="CHEBI:29105"/>
    </cofactor>
</comment>
<dbReference type="PANTHER" id="PTHR43401">
    <property type="entry name" value="L-THREONINE 3-DEHYDROGENASE"/>
    <property type="match status" value="1"/>
</dbReference>
<dbReference type="Pfam" id="PF08240">
    <property type="entry name" value="ADH_N"/>
    <property type="match status" value="1"/>
</dbReference>
<accession>A0A4U0NHW2</accession>
<dbReference type="AlphaFoldDB" id="A0A4U0NHW2"/>
<dbReference type="GO" id="GO:0016616">
    <property type="term" value="F:oxidoreductase activity, acting on the CH-OH group of donors, NAD or NADP as acceptor"/>
    <property type="evidence" value="ECO:0007669"/>
    <property type="project" value="UniProtKB-ARBA"/>
</dbReference>
<dbReference type="SUPFAM" id="SSF50129">
    <property type="entry name" value="GroES-like"/>
    <property type="match status" value="1"/>
</dbReference>
<dbReference type="Pfam" id="PF00107">
    <property type="entry name" value="ADH_zinc_N"/>
    <property type="match status" value="1"/>
</dbReference>
<gene>
    <name evidence="6" type="ORF">FAZ15_16875</name>
</gene>
<evidence type="ECO:0000313" key="6">
    <source>
        <dbReference type="EMBL" id="TJZ53700.1"/>
    </source>
</evidence>
<evidence type="ECO:0000313" key="7">
    <source>
        <dbReference type="Proteomes" id="UP000306808"/>
    </source>
</evidence>